<reference evidence="1" key="1">
    <citation type="journal article" date="2014" name="Int. J. Syst. Evol. Microbiol.">
        <title>Complete genome sequence of Corynebacterium casei LMG S-19264T (=DSM 44701T), isolated from a smear-ripened cheese.</title>
        <authorList>
            <consortium name="US DOE Joint Genome Institute (JGI-PGF)"/>
            <person name="Walter F."/>
            <person name="Albersmeier A."/>
            <person name="Kalinowski J."/>
            <person name="Ruckert C."/>
        </authorList>
    </citation>
    <scope>NUCLEOTIDE SEQUENCE</scope>
    <source>
        <strain evidence="1">VKM B-2935</strain>
    </source>
</reference>
<gene>
    <name evidence="1" type="ORF">GCM10017655_35710</name>
</gene>
<proteinExistence type="predicted"/>
<name>A0A9W6NH47_9PSED</name>
<protein>
    <submittedName>
        <fullName evidence="1">Uncharacterized protein</fullName>
    </submittedName>
</protein>
<evidence type="ECO:0000313" key="1">
    <source>
        <dbReference type="EMBL" id="GLK90507.1"/>
    </source>
</evidence>
<dbReference type="EMBL" id="BSFN01000011">
    <property type="protein sequence ID" value="GLK90507.1"/>
    <property type="molecule type" value="Genomic_DNA"/>
</dbReference>
<dbReference type="Gene3D" id="3.40.50.10320">
    <property type="entry name" value="LmbE-like"/>
    <property type="match status" value="1"/>
</dbReference>
<evidence type="ECO:0000313" key="2">
    <source>
        <dbReference type="Proteomes" id="UP001143328"/>
    </source>
</evidence>
<dbReference type="SUPFAM" id="SSF102588">
    <property type="entry name" value="LmbE-like"/>
    <property type="match status" value="1"/>
</dbReference>
<dbReference type="AlphaFoldDB" id="A0A9W6NH47"/>
<comment type="caution">
    <text evidence="1">The sequence shown here is derived from an EMBL/GenBank/DDBJ whole genome shotgun (WGS) entry which is preliminary data.</text>
</comment>
<sequence length="466" mass="51643">MSARKQQLLKTHRRNKRLFLLAALVVLALLGVLVAWWLVPLLLVAGWVAHEAWFADHLFYAPGDDYHYQFPLGTPTQAVTLTAGKAQLSAALAPGETLILAVHVRANWLGRWLDPYVRVGDDRQDFERGVAGRRYLNLSGQALALAEGQLTIEGHFCRLAAQAELFCLSNPDYAEQAVMILAPHADDAELAAFGLYSRSRNVSIVTLTQGEIEAEHYQRLGLPGSEAARLKGRLRAWDSLAVPLWGGVPASRCVQLGYYCLQLPAMAAEPDKAFGSRESGESDVRSVRQHNPLLLPADSDGVPSWRNLVADLVQALEHFRPQVVVTPHPELDPHSDHVATTQALHQAIALSSCKPHTLLLYANHLHDNDRWPMGPAGNGIALPPAIEALPADPLWSPLLSPAVQLDKAMALGMQHDLQGRPPLKKRVRRLIQQLLAGRRWPATGEDEFFRKAVRRHELFWARRLPD</sequence>
<keyword evidence="2" id="KW-1185">Reference proteome</keyword>
<organism evidence="1 2">
    <name type="scientific">Pseudomonas turukhanskensis</name>
    <dbReference type="NCBI Taxonomy" id="1806536"/>
    <lineage>
        <taxon>Bacteria</taxon>
        <taxon>Pseudomonadati</taxon>
        <taxon>Pseudomonadota</taxon>
        <taxon>Gammaproteobacteria</taxon>
        <taxon>Pseudomonadales</taxon>
        <taxon>Pseudomonadaceae</taxon>
        <taxon>Pseudomonas</taxon>
    </lineage>
</organism>
<accession>A0A9W6NH47</accession>
<dbReference type="Proteomes" id="UP001143328">
    <property type="component" value="Unassembled WGS sequence"/>
</dbReference>
<reference evidence="1" key="2">
    <citation type="submission" date="2023-01" db="EMBL/GenBank/DDBJ databases">
        <authorList>
            <person name="Sun Q."/>
            <person name="Evtushenko L."/>
        </authorList>
    </citation>
    <scope>NUCLEOTIDE SEQUENCE</scope>
    <source>
        <strain evidence="1">VKM B-2935</strain>
    </source>
</reference>
<dbReference type="InterPro" id="IPR024078">
    <property type="entry name" value="LmbE-like_dom_sf"/>
</dbReference>
<dbReference type="InterPro" id="IPR003737">
    <property type="entry name" value="GlcNAc_PI_deacetylase-related"/>
</dbReference>
<dbReference type="Pfam" id="PF02585">
    <property type="entry name" value="PIG-L"/>
    <property type="match status" value="1"/>
</dbReference>
<dbReference type="RefSeq" id="WP_271196692.1">
    <property type="nucleotide sequence ID" value="NZ_BSFN01000011.1"/>
</dbReference>